<name>A0ABQ5VCM2_9PROT</name>
<dbReference type="Proteomes" id="UP001161391">
    <property type="component" value="Unassembled WGS sequence"/>
</dbReference>
<dbReference type="PANTHER" id="PTHR33840">
    <property type="match status" value="1"/>
</dbReference>
<gene>
    <name evidence="3" type="ORF">GCM10007853_23140</name>
</gene>
<feature type="region of interest" description="Disordered" evidence="1">
    <location>
        <begin position="160"/>
        <end position="194"/>
    </location>
</feature>
<evidence type="ECO:0000259" key="2">
    <source>
        <dbReference type="Pfam" id="PF09994"/>
    </source>
</evidence>
<comment type="caution">
    <text evidence="3">The sequence shown here is derived from an EMBL/GenBank/DDBJ whole genome shotgun (WGS) entry which is preliminary data.</text>
</comment>
<dbReference type="Pfam" id="PF09994">
    <property type="entry name" value="T6SS_Tle1-like_cat"/>
    <property type="match status" value="1"/>
</dbReference>
<evidence type="ECO:0000313" key="4">
    <source>
        <dbReference type="Proteomes" id="UP001161391"/>
    </source>
</evidence>
<evidence type="ECO:0000256" key="1">
    <source>
        <dbReference type="SAM" id="MobiDB-lite"/>
    </source>
</evidence>
<dbReference type="RefSeq" id="WP_284390841.1">
    <property type="nucleotide sequence ID" value="NZ_BSNK01000002.1"/>
</dbReference>
<proteinExistence type="predicted"/>
<sequence length="451" mass="50970">MPKDSAKSKSATMVKDTPGPKNIIICLDGTGNEIEENISNVLKIYLTLRSIGGQPVYYSQGVGTLVEVRPWSRMLDWFRDKLLGNLFGYGLDRRVQEAYRFIVRHYEPGDHIFIFGYSRGAYMARILAGMIHAVGVLKPNQDNLVGAAYAAYLAKPKRRRPTYSGENVPDLLDKDDGEEEESEGKAAPAEETQSAKAVTFRRVTQAYTVPVHFLGLFDTVASVMAPGFRLGSPFPLTLNPYPHTFLNESVRRVRHAISIDERRQFFPVSLWPADQKHRTSRYVPDEKASEQDLEEVWFSGAHGDVGGGNIRDDSGLSQIPLNWMMKAAIEPTELKNDIVAELKLNGRMLRYVTGEEPYNAHTEYLYPEADSAAKLHPSFSGWKGVFWYLFELVPTVWPKVIRIGNHSRWLRLGLGSRRKLPPEATLHESVYERIKQRPDYRPSNIETGKGA</sequence>
<organism evidence="3 4">
    <name type="scientific">Algimonas ampicilliniresistens</name>
    <dbReference type="NCBI Taxonomy" id="1298735"/>
    <lineage>
        <taxon>Bacteria</taxon>
        <taxon>Pseudomonadati</taxon>
        <taxon>Pseudomonadota</taxon>
        <taxon>Alphaproteobacteria</taxon>
        <taxon>Maricaulales</taxon>
        <taxon>Robiginitomaculaceae</taxon>
        <taxon>Algimonas</taxon>
    </lineage>
</organism>
<protein>
    <recommendedName>
        <fullName evidence="2">T6SS Phospholipase effector Tle1-like catalytic domain-containing protein</fullName>
    </recommendedName>
</protein>
<dbReference type="InterPro" id="IPR018712">
    <property type="entry name" value="Tle1-like_cat"/>
</dbReference>
<dbReference type="SUPFAM" id="SSF53474">
    <property type="entry name" value="alpha/beta-Hydrolases"/>
    <property type="match status" value="1"/>
</dbReference>
<reference evidence="3" key="2">
    <citation type="submission" date="2023-01" db="EMBL/GenBank/DDBJ databases">
        <title>Draft genome sequence of Algimonas ampicilliniresistens strain NBRC 108219.</title>
        <authorList>
            <person name="Sun Q."/>
            <person name="Mori K."/>
        </authorList>
    </citation>
    <scope>NUCLEOTIDE SEQUENCE</scope>
    <source>
        <strain evidence="3">NBRC 108219</strain>
    </source>
</reference>
<feature type="compositionally biased region" description="Acidic residues" evidence="1">
    <location>
        <begin position="173"/>
        <end position="182"/>
    </location>
</feature>
<reference evidence="3" key="1">
    <citation type="journal article" date="2014" name="Int. J. Syst. Evol. Microbiol.">
        <title>Complete genome of a new Firmicutes species belonging to the dominant human colonic microbiota ('Ruminococcus bicirculans') reveals two chromosomes and a selective capacity to utilize plant glucans.</title>
        <authorList>
            <consortium name="NISC Comparative Sequencing Program"/>
            <person name="Wegmann U."/>
            <person name="Louis P."/>
            <person name="Goesmann A."/>
            <person name="Henrissat B."/>
            <person name="Duncan S.H."/>
            <person name="Flint H.J."/>
        </authorList>
    </citation>
    <scope>NUCLEOTIDE SEQUENCE</scope>
    <source>
        <strain evidence="3">NBRC 108219</strain>
    </source>
</reference>
<dbReference type="InterPro" id="IPR029058">
    <property type="entry name" value="AB_hydrolase_fold"/>
</dbReference>
<accession>A0ABQ5VCM2</accession>
<dbReference type="EMBL" id="BSNK01000002">
    <property type="protein sequence ID" value="GLQ24440.1"/>
    <property type="molecule type" value="Genomic_DNA"/>
</dbReference>
<evidence type="ECO:0000313" key="3">
    <source>
        <dbReference type="EMBL" id="GLQ24440.1"/>
    </source>
</evidence>
<feature type="domain" description="T6SS Phospholipase effector Tle1-like catalytic" evidence="2">
    <location>
        <begin position="21"/>
        <end position="326"/>
    </location>
</feature>
<keyword evidence="4" id="KW-1185">Reference proteome</keyword>
<dbReference type="PANTHER" id="PTHR33840:SF1">
    <property type="entry name" value="TLE1 PHOSPHOLIPASE DOMAIN-CONTAINING PROTEIN"/>
    <property type="match status" value="1"/>
</dbReference>